<evidence type="ECO:0000313" key="1">
    <source>
        <dbReference type="EMBL" id="MBB4957447.1"/>
    </source>
</evidence>
<dbReference type="RefSeq" id="WP_184533448.1">
    <property type="nucleotide sequence ID" value="NZ_JACHJW010000001.1"/>
</dbReference>
<dbReference type="AlphaFoldDB" id="A0A7W7SNH1"/>
<name>A0A7W7SNH1_9ACTN</name>
<accession>A0A7W7SNH1</accession>
<organism evidence="1 2">
    <name type="scientific">Micromonospora polyrhachis</name>
    <dbReference type="NCBI Taxonomy" id="1282883"/>
    <lineage>
        <taxon>Bacteria</taxon>
        <taxon>Bacillati</taxon>
        <taxon>Actinomycetota</taxon>
        <taxon>Actinomycetes</taxon>
        <taxon>Micromonosporales</taxon>
        <taxon>Micromonosporaceae</taxon>
        <taxon>Micromonospora</taxon>
    </lineage>
</organism>
<keyword evidence="2" id="KW-1185">Reference proteome</keyword>
<comment type="caution">
    <text evidence="1">The sequence shown here is derived from an EMBL/GenBank/DDBJ whole genome shotgun (WGS) entry which is preliminary data.</text>
</comment>
<evidence type="ECO:0000313" key="2">
    <source>
        <dbReference type="Proteomes" id="UP000578819"/>
    </source>
</evidence>
<dbReference type="Proteomes" id="UP000578819">
    <property type="component" value="Unassembled WGS sequence"/>
</dbReference>
<dbReference type="EMBL" id="JACHJW010000001">
    <property type="protein sequence ID" value="MBB4957447.1"/>
    <property type="molecule type" value="Genomic_DNA"/>
</dbReference>
<reference evidence="1 2" key="1">
    <citation type="submission" date="2020-08" db="EMBL/GenBank/DDBJ databases">
        <title>Sequencing the genomes of 1000 actinobacteria strains.</title>
        <authorList>
            <person name="Klenk H.-P."/>
        </authorList>
    </citation>
    <scope>NUCLEOTIDE SEQUENCE [LARGE SCALE GENOMIC DNA]</scope>
    <source>
        <strain evidence="1 2">DSM 45886</strain>
    </source>
</reference>
<gene>
    <name evidence="1" type="ORF">FHR38_001180</name>
</gene>
<proteinExistence type="predicted"/>
<protein>
    <submittedName>
        <fullName evidence="1">Uncharacterized protein</fullName>
    </submittedName>
</protein>
<sequence length="115" mass="12949">MPWAEPYDPANSPGPIPSVVERFRWRPDRPAAPSEAEREAARYTVVLVSPDAAESMGRPRYDVGLRVYQDDDLAHDALDLDEAVDMIEKACGEPITLVEHRADLTYWTVRVRPSS</sequence>